<feature type="transmembrane region" description="Helical" evidence="1">
    <location>
        <begin position="12"/>
        <end position="32"/>
    </location>
</feature>
<evidence type="ECO:0000313" key="3">
    <source>
        <dbReference type="Proteomes" id="UP000229631"/>
    </source>
</evidence>
<sequence>MKILFENIKKHLVHYLVLLFLLVSGGLSFFYFQRFSQAQIVSAFLTASFYVLWGVIHHYLEGDLHLRVVVEYMAVAILGFLVLFTLVNRV</sequence>
<evidence type="ECO:0000313" key="2">
    <source>
        <dbReference type="EMBL" id="PIV00372.1"/>
    </source>
</evidence>
<dbReference type="Proteomes" id="UP000229631">
    <property type="component" value="Unassembled WGS sequence"/>
</dbReference>
<reference evidence="3" key="1">
    <citation type="submission" date="2017-09" db="EMBL/GenBank/DDBJ databases">
        <title>Depth-based differentiation of microbial function through sediment-hosted aquifers and enrichment of novel symbionts in the deep terrestrial subsurface.</title>
        <authorList>
            <person name="Probst A.J."/>
            <person name="Ladd B."/>
            <person name="Jarett J.K."/>
            <person name="Geller-Mcgrath D.E."/>
            <person name="Sieber C.M.K."/>
            <person name="Emerson J.B."/>
            <person name="Anantharaman K."/>
            <person name="Thomas B.C."/>
            <person name="Malmstrom R."/>
            <person name="Stieglmeier M."/>
            <person name="Klingl A."/>
            <person name="Woyke T."/>
            <person name="Ryan C.M."/>
            <person name="Banfield J.F."/>
        </authorList>
    </citation>
    <scope>NUCLEOTIDE SEQUENCE [LARGE SCALE GENOMIC DNA]</scope>
</reference>
<gene>
    <name evidence="2" type="ORF">COS54_03180</name>
</gene>
<feature type="transmembrane region" description="Helical" evidence="1">
    <location>
        <begin position="38"/>
        <end position="56"/>
    </location>
</feature>
<keyword evidence="1" id="KW-1133">Transmembrane helix</keyword>
<proteinExistence type="predicted"/>
<accession>A0A2M7BB90</accession>
<protein>
    <submittedName>
        <fullName evidence="2">Uncharacterized protein</fullName>
    </submittedName>
</protein>
<dbReference type="AlphaFoldDB" id="A0A2M7BB90"/>
<keyword evidence="1" id="KW-0472">Membrane</keyword>
<evidence type="ECO:0000256" key="1">
    <source>
        <dbReference type="SAM" id="Phobius"/>
    </source>
</evidence>
<dbReference type="EMBL" id="PEVC01000055">
    <property type="protein sequence ID" value="PIV00372.1"/>
    <property type="molecule type" value="Genomic_DNA"/>
</dbReference>
<keyword evidence="1" id="KW-0812">Transmembrane</keyword>
<comment type="caution">
    <text evidence="2">The sequence shown here is derived from an EMBL/GenBank/DDBJ whole genome shotgun (WGS) entry which is preliminary data.</text>
</comment>
<feature type="transmembrane region" description="Helical" evidence="1">
    <location>
        <begin position="68"/>
        <end position="87"/>
    </location>
</feature>
<name>A0A2M7BB90_9BACT</name>
<organism evidence="2 3">
    <name type="scientific">Candidatus Shapirobacteria bacterium CG03_land_8_20_14_0_80_39_12</name>
    <dbReference type="NCBI Taxonomy" id="1974879"/>
    <lineage>
        <taxon>Bacteria</taxon>
        <taxon>Candidatus Shapironibacteriota</taxon>
    </lineage>
</organism>